<dbReference type="Proteomes" id="UP000006860">
    <property type="component" value="Chromosome"/>
</dbReference>
<accession>F0SQ27</accession>
<protein>
    <submittedName>
        <fullName evidence="2">Uncharacterized protein</fullName>
    </submittedName>
</protein>
<organism evidence="2 3">
    <name type="scientific">Rubinisphaera brasiliensis (strain ATCC 49424 / DSM 5305 / JCM 21570 / IAM 15109 / NBRC 103401 / IFAM 1448)</name>
    <name type="common">Planctomyces brasiliensis</name>
    <dbReference type="NCBI Taxonomy" id="756272"/>
    <lineage>
        <taxon>Bacteria</taxon>
        <taxon>Pseudomonadati</taxon>
        <taxon>Planctomycetota</taxon>
        <taxon>Planctomycetia</taxon>
        <taxon>Planctomycetales</taxon>
        <taxon>Planctomycetaceae</taxon>
        <taxon>Rubinisphaera</taxon>
    </lineage>
</organism>
<dbReference type="AlphaFoldDB" id="F0SQ27"/>
<dbReference type="STRING" id="756272.Plabr_3607"/>
<name>F0SQ27_RUBBR</name>
<evidence type="ECO:0000313" key="3">
    <source>
        <dbReference type="Proteomes" id="UP000006860"/>
    </source>
</evidence>
<feature type="compositionally biased region" description="Basic and acidic residues" evidence="1">
    <location>
        <begin position="80"/>
        <end position="89"/>
    </location>
</feature>
<sequence>MIIFSLWKQTQLDKIDDLSISVKVVMLWVVTHSNSFAVSVSHTLKSEGQGQEGTGEVSFFSKTLRRTERGVTTPKHLRATRSERPDTRRGPLHFQSVRPKGTT</sequence>
<reference evidence="3" key="1">
    <citation type="submission" date="2011-02" db="EMBL/GenBank/DDBJ databases">
        <title>The complete genome of Planctomyces brasiliensis DSM 5305.</title>
        <authorList>
            <person name="Lucas S."/>
            <person name="Copeland A."/>
            <person name="Lapidus A."/>
            <person name="Bruce D."/>
            <person name="Goodwin L."/>
            <person name="Pitluck S."/>
            <person name="Kyrpides N."/>
            <person name="Mavromatis K."/>
            <person name="Pagani I."/>
            <person name="Ivanova N."/>
            <person name="Ovchinnikova G."/>
            <person name="Lu M."/>
            <person name="Detter J.C."/>
            <person name="Han C."/>
            <person name="Land M."/>
            <person name="Hauser L."/>
            <person name="Markowitz V."/>
            <person name="Cheng J.-F."/>
            <person name="Hugenholtz P."/>
            <person name="Woyke T."/>
            <person name="Wu D."/>
            <person name="Tindall B."/>
            <person name="Pomrenke H.G."/>
            <person name="Brambilla E."/>
            <person name="Klenk H.-P."/>
            <person name="Eisen J.A."/>
        </authorList>
    </citation>
    <scope>NUCLEOTIDE SEQUENCE [LARGE SCALE GENOMIC DNA]</scope>
    <source>
        <strain evidence="3">ATCC 49424 / DSM 5305 / JCM 21570 / NBRC 103401 / IFAM 1448</strain>
    </source>
</reference>
<dbReference type="EMBL" id="CP002546">
    <property type="protein sequence ID" value="ADY61204.1"/>
    <property type="molecule type" value="Genomic_DNA"/>
</dbReference>
<evidence type="ECO:0000256" key="1">
    <source>
        <dbReference type="SAM" id="MobiDB-lite"/>
    </source>
</evidence>
<evidence type="ECO:0000313" key="2">
    <source>
        <dbReference type="EMBL" id="ADY61204.1"/>
    </source>
</evidence>
<keyword evidence="3" id="KW-1185">Reference proteome</keyword>
<gene>
    <name evidence="2" type="ordered locus">Plabr_3607</name>
</gene>
<feature type="region of interest" description="Disordered" evidence="1">
    <location>
        <begin position="67"/>
        <end position="103"/>
    </location>
</feature>
<dbReference type="KEGG" id="pbs:Plabr_3607"/>
<proteinExistence type="predicted"/>
<dbReference type="HOGENOM" id="CLU_2261748_0_0_0"/>